<dbReference type="CDD" id="cd02961">
    <property type="entry name" value="PDI_a_family"/>
    <property type="match status" value="1"/>
</dbReference>
<keyword evidence="8" id="KW-0732">Signal</keyword>
<dbReference type="InterPro" id="IPR036249">
    <property type="entry name" value="Thioredoxin-like_sf"/>
</dbReference>
<reference evidence="10 11" key="1">
    <citation type="submission" date="2024-03" db="EMBL/GenBank/DDBJ databases">
        <title>Aureococcus anophagefferens CCMP1851 and Kratosvirus quantuckense: Draft genome of a second virus-susceptible host strain in the model system.</title>
        <authorList>
            <person name="Chase E."/>
            <person name="Truchon A.R."/>
            <person name="Schepens W."/>
            <person name="Wilhelm S.W."/>
        </authorList>
    </citation>
    <scope>NUCLEOTIDE SEQUENCE [LARGE SCALE GENOMIC DNA]</scope>
    <source>
        <strain evidence="10 11">CCMP1851</strain>
    </source>
</reference>
<keyword evidence="6" id="KW-0413">Isomerase</keyword>
<evidence type="ECO:0000256" key="1">
    <source>
        <dbReference type="ARBA" id="ARBA00001182"/>
    </source>
</evidence>
<dbReference type="EMBL" id="JBBJCI010000288">
    <property type="protein sequence ID" value="KAK7235942.1"/>
    <property type="molecule type" value="Genomic_DNA"/>
</dbReference>
<evidence type="ECO:0000256" key="2">
    <source>
        <dbReference type="ARBA" id="ARBA00004319"/>
    </source>
</evidence>
<dbReference type="InterPro" id="IPR017937">
    <property type="entry name" value="Thioredoxin_CS"/>
</dbReference>
<dbReference type="Pfam" id="PF00085">
    <property type="entry name" value="Thioredoxin"/>
    <property type="match status" value="2"/>
</dbReference>
<proteinExistence type="inferred from homology"/>
<feature type="domain" description="Thioredoxin" evidence="9">
    <location>
        <begin position="388"/>
        <end position="520"/>
    </location>
</feature>
<dbReference type="InterPro" id="IPR013766">
    <property type="entry name" value="Thioredoxin_domain"/>
</dbReference>
<comment type="subcellular location">
    <subcellularLocation>
        <location evidence="2">Endoplasmic reticulum lumen</location>
    </subcellularLocation>
</comment>
<dbReference type="CDD" id="cd02995">
    <property type="entry name" value="PDI_a_PDI_a'_C"/>
    <property type="match status" value="1"/>
</dbReference>
<evidence type="ECO:0000256" key="8">
    <source>
        <dbReference type="SAM" id="SignalP"/>
    </source>
</evidence>
<comment type="similarity">
    <text evidence="3">Belongs to the protein disulfide isomerase family.</text>
</comment>
<dbReference type="PROSITE" id="PS51257">
    <property type="entry name" value="PROKAR_LIPOPROTEIN"/>
    <property type="match status" value="1"/>
</dbReference>
<evidence type="ECO:0000256" key="7">
    <source>
        <dbReference type="ARBA" id="ARBA00023284"/>
    </source>
</evidence>
<feature type="domain" description="Thioredoxin" evidence="9">
    <location>
        <begin position="16"/>
        <end position="133"/>
    </location>
</feature>
<name>A0ABR1FQW1_AURAN</name>
<dbReference type="PROSITE" id="PS51352">
    <property type="entry name" value="THIOREDOXIN_2"/>
    <property type="match status" value="2"/>
</dbReference>
<dbReference type="SUPFAM" id="SSF52833">
    <property type="entry name" value="Thioredoxin-like"/>
    <property type="match status" value="2"/>
</dbReference>
<evidence type="ECO:0000256" key="6">
    <source>
        <dbReference type="ARBA" id="ARBA00023235"/>
    </source>
</evidence>
<evidence type="ECO:0000256" key="3">
    <source>
        <dbReference type="ARBA" id="ARBA00006347"/>
    </source>
</evidence>
<dbReference type="PANTHER" id="PTHR18929:SF132">
    <property type="entry name" value="PROTEIN DISULFIDE-ISOMERASE A3"/>
    <property type="match status" value="1"/>
</dbReference>
<feature type="chain" id="PRO_5045677720" description="protein disulfide-isomerase" evidence="8">
    <location>
        <begin position="19"/>
        <end position="538"/>
    </location>
</feature>
<evidence type="ECO:0000256" key="5">
    <source>
        <dbReference type="ARBA" id="ARBA00022824"/>
    </source>
</evidence>
<keyword evidence="11" id="KW-1185">Reference proteome</keyword>
<protein>
    <recommendedName>
        <fullName evidence="4">protein disulfide-isomerase</fullName>
        <ecNumber evidence="4">5.3.4.1</ecNumber>
    </recommendedName>
</protein>
<dbReference type="PROSITE" id="PS00194">
    <property type="entry name" value="THIOREDOXIN_1"/>
    <property type="match status" value="1"/>
</dbReference>
<evidence type="ECO:0000256" key="4">
    <source>
        <dbReference type="ARBA" id="ARBA00012723"/>
    </source>
</evidence>
<organism evidence="10 11">
    <name type="scientific">Aureococcus anophagefferens</name>
    <name type="common">Harmful bloom alga</name>
    <dbReference type="NCBI Taxonomy" id="44056"/>
    <lineage>
        <taxon>Eukaryota</taxon>
        <taxon>Sar</taxon>
        <taxon>Stramenopiles</taxon>
        <taxon>Ochrophyta</taxon>
        <taxon>Pelagophyceae</taxon>
        <taxon>Pelagomonadales</taxon>
        <taxon>Pelagomonadaceae</taxon>
        <taxon>Aureococcus</taxon>
    </lineage>
</organism>
<comment type="caution">
    <text evidence="10">The sequence shown here is derived from an EMBL/GenBank/DDBJ whole genome shotgun (WGS) entry which is preliminary data.</text>
</comment>
<accession>A0ABR1FQW1</accession>
<dbReference type="EC" id="5.3.4.1" evidence="4"/>
<evidence type="ECO:0000259" key="9">
    <source>
        <dbReference type="PROSITE" id="PS51352"/>
    </source>
</evidence>
<gene>
    <name evidence="10" type="ORF">SO694_000651102</name>
</gene>
<dbReference type="Gene3D" id="3.40.30.10">
    <property type="entry name" value="Glutaredoxin"/>
    <property type="match status" value="4"/>
</dbReference>
<dbReference type="PANTHER" id="PTHR18929">
    <property type="entry name" value="PROTEIN DISULFIDE ISOMERASE"/>
    <property type="match status" value="1"/>
</dbReference>
<sequence>MMAARWLAVIALAAGCDALFAAKSEPVVELDGETLEAALAAAPVAVVSFGAPWCAHCRRFEPQFLEAASAVRDAGLDVLFGSLDAAEDRAVADAYGVRGYPHVKCFRFGRFVGDYEGPNEAAPLARWAKRRARPAALVVGVFARNDSDAARRFASVANLEDDEDRVAFALTTRPDLVAEAAGHDFGVDEFGAFADAVVVVEANDGDDVSVLGVDDATPASAMAAFVGARLTPLVTRFESAKGAALFYEHRGPAVHALLVVDEKSKRALAATSALADAAEVERSRVRHVVVPAAEERVLKHFSLDAAYDLPTVILCDMRVVADLDVDVDGAPPSREAILGTPRTYTFAAWAAASGGDKSVFDADDLLAFEAAMFAGELEPWLRSEPMIGGPGDARRAAAAANAEGRVVELSGKSFAAVVDFHRRDPASDADFFVLFHAPWCGHCASLAPTWEALARLYAPVDSVVVARMDATKNEIDDPGVLVDGFPTIYLFPADRDAKPALYEHAHDLDSFSRFLKERGTRSFDVAGLKGGGEYREEL</sequence>
<feature type="signal peptide" evidence="8">
    <location>
        <begin position="1"/>
        <end position="18"/>
    </location>
</feature>
<keyword evidence="5" id="KW-0256">Endoplasmic reticulum</keyword>
<keyword evidence="7" id="KW-0676">Redox-active center</keyword>
<evidence type="ECO:0000313" key="11">
    <source>
        <dbReference type="Proteomes" id="UP001363151"/>
    </source>
</evidence>
<comment type="catalytic activity">
    <reaction evidence="1">
        <text>Catalyzes the rearrangement of -S-S- bonds in proteins.</text>
        <dbReference type="EC" id="5.3.4.1"/>
    </reaction>
</comment>
<evidence type="ECO:0000313" key="10">
    <source>
        <dbReference type="EMBL" id="KAK7235942.1"/>
    </source>
</evidence>
<dbReference type="Proteomes" id="UP001363151">
    <property type="component" value="Unassembled WGS sequence"/>
</dbReference>